<dbReference type="GO" id="GO:0005829">
    <property type="term" value="C:cytosol"/>
    <property type="evidence" value="ECO:0007669"/>
    <property type="project" value="TreeGrafter"/>
</dbReference>
<dbReference type="Gene3D" id="3.40.225.10">
    <property type="entry name" value="Class II aldolase/adducin N-terminal domain"/>
    <property type="match status" value="1"/>
</dbReference>
<dbReference type="GO" id="GO:0016832">
    <property type="term" value="F:aldehyde-lyase activity"/>
    <property type="evidence" value="ECO:0007669"/>
    <property type="project" value="TreeGrafter"/>
</dbReference>
<evidence type="ECO:0000256" key="2">
    <source>
        <dbReference type="ARBA" id="ARBA00023239"/>
    </source>
</evidence>
<evidence type="ECO:0000259" key="3">
    <source>
        <dbReference type="SMART" id="SM01007"/>
    </source>
</evidence>
<dbReference type="PANTHER" id="PTHR22789">
    <property type="entry name" value="FUCULOSE PHOSPHATE ALDOLASE"/>
    <property type="match status" value="1"/>
</dbReference>
<dbReference type="InterPro" id="IPR036409">
    <property type="entry name" value="Aldolase_II/adducin_N_sf"/>
</dbReference>
<keyword evidence="5" id="KW-1185">Reference proteome</keyword>
<evidence type="ECO:0000313" key="5">
    <source>
        <dbReference type="Proteomes" id="UP000571950"/>
    </source>
</evidence>
<dbReference type="SUPFAM" id="SSF53639">
    <property type="entry name" value="AraD/HMP-PK domain-like"/>
    <property type="match status" value="1"/>
</dbReference>
<accession>A0A7W6BIN0</accession>
<dbReference type="GO" id="GO:0046872">
    <property type="term" value="F:metal ion binding"/>
    <property type="evidence" value="ECO:0007669"/>
    <property type="project" value="UniProtKB-KW"/>
</dbReference>
<evidence type="ECO:0000256" key="1">
    <source>
        <dbReference type="ARBA" id="ARBA00022723"/>
    </source>
</evidence>
<dbReference type="EMBL" id="JACIDT010000001">
    <property type="protein sequence ID" value="MBB3924400.1"/>
    <property type="molecule type" value="Genomic_DNA"/>
</dbReference>
<dbReference type="EC" id="4.1.1.-" evidence="4"/>
<dbReference type="GO" id="GO:0019323">
    <property type="term" value="P:pentose catabolic process"/>
    <property type="evidence" value="ECO:0007669"/>
    <property type="project" value="TreeGrafter"/>
</dbReference>
<protein>
    <submittedName>
        <fullName evidence="4">HCOMODA/2-hydroxy-3-carboxy-muconic semialdehyde decarboxylase</fullName>
        <ecNumber evidence="4">4.1.1.-</ecNumber>
    </submittedName>
</protein>
<sequence>MTDAPLPAPLVGDLVLANRILAANGVLDAFGHVSVRDPAHPGCFLLSRSRAPADVEAADIRRFGPDGEQVGGPPVKPYLERFIHSEIYATRPDIAAIVHSHSPSVLPFGVTGTALKPLCHVCGFLGEGAPIFDTRTEFGDTDLLIRNRAMGRALARNLGGASSLLMRGHGSVVVAESVREAVFRAVYLEHNAKLALASVPLGPVNYLTPGEATLAAATTSATIDRAWDHWAAALD</sequence>
<proteinExistence type="predicted"/>
<dbReference type="RefSeq" id="WP_188069984.1">
    <property type="nucleotide sequence ID" value="NZ_BSPS01000032.1"/>
</dbReference>
<feature type="domain" description="Class II aldolase/adducin N-terminal" evidence="3">
    <location>
        <begin position="12"/>
        <end position="196"/>
    </location>
</feature>
<dbReference type="AlphaFoldDB" id="A0A7W6BIN0"/>
<dbReference type="PANTHER" id="PTHR22789:SF0">
    <property type="entry name" value="3-OXO-TETRONATE 4-PHOSPHATE DECARBOXYLASE-RELATED"/>
    <property type="match status" value="1"/>
</dbReference>
<gene>
    <name evidence="4" type="ORF">GGR43_000094</name>
</gene>
<organism evidence="4 5">
    <name type="scientific">Sphingobium jiangsuense</name>
    <dbReference type="NCBI Taxonomy" id="870476"/>
    <lineage>
        <taxon>Bacteria</taxon>
        <taxon>Pseudomonadati</taxon>
        <taxon>Pseudomonadota</taxon>
        <taxon>Alphaproteobacteria</taxon>
        <taxon>Sphingomonadales</taxon>
        <taxon>Sphingomonadaceae</taxon>
        <taxon>Sphingobium</taxon>
    </lineage>
</organism>
<keyword evidence="1" id="KW-0479">Metal-binding</keyword>
<reference evidence="4 5" key="1">
    <citation type="submission" date="2020-08" db="EMBL/GenBank/DDBJ databases">
        <title>Genomic Encyclopedia of Type Strains, Phase IV (KMG-IV): sequencing the most valuable type-strain genomes for metagenomic binning, comparative biology and taxonomic classification.</title>
        <authorList>
            <person name="Goeker M."/>
        </authorList>
    </citation>
    <scope>NUCLEOTIDE SEQUENCE [LARGE SCALE GENOMIC DNA]</scope>
    <source>
        <strain evidence="4 5">DSM 26189</strain>
    </source>
</reference>
<dbReference type="Proteomes" id="UP000571950">
    <property type="component" value="Unassembled WGS sequence"/>
</dbReference>
<dbReference type="Pfam" id="PF00596">
    <property type="entry name" value="Aldolase_II"/>
    <property type="match status" value="1"/>
</dbReference>
<dbReference type="InterPro" id="IPR001303">
    <property type="entry name" value="Aldolase_II/adducin_N"/>
</dbReference>
<dbReference type="InterPro" id="IPR050197">
    <property type="entry name" value="Aldolase_class_II_sugar_metab"/>
</dbReference>
<keyword evidence="2 4" id="KW-0456">Lyase</keyword>
<dbReference type="SMART" id="SM01007">
    <property type="entry name" value="Aldolase_II"/>
    <property type="match status" value="1"/>
</dbReference>
<comment type="caution">
    <text evidence="4">The sequence shown here is derived from an EMBL/GenBank/DDBJ whole genome shotgun (WGS) entry which is preliminary data.</text>
</comment>
<evidence type="ECO:0000313" key="4">
    <source>
        <dbReference type="EMBL" id="MBB3924400.1"/>
    </source>
</evidence>
<name>A0A7W6BIN0_9SPHN</name>